<gene>
    <name evidence="1" type="ORF">COT80_01125</name>
</gene>
<comment type="caution">
    <text evidence="1">The sequence shown here is derived from an EMBL/GenBank/DDBJ whole genome shotgun (WGS) entry which is preliminary data.</text>
</comment>
<proteinExistence type="predicted"/>
<sequence length="71" mass="8056">MVNSNKNKIDCRSEDGITVGLIDALISIARILSKRDFQPVTVQEALKDLADDEDIDMILKRAKTFKKLHEK</sequence>
<dbReference type="EMBL" id="PEZY01000005">
    <property type="protein sequence ID" value="PIS06156.1"/>
    <property type="molecule type" value="Genomic_DNA"/>
</dbReference>
<name>A0A2H0W475_9BACT</name>
<dbReference type="AlphaFoldDB" id="A0A2H0W475"/>
<evidence type="ECO:0000313" key="1">
    <source>
        <dbReference type="EMBL" id="PIS06156.1"/>
    </source>
</evidence>
<organism evidence="1 2">
    <name type="scientific">Candidatus Buchananbacteria bacterium CG10_big_fil_rev_8_21_14_0_10_33_19</name>
    <dbReference type="NCBI Taxonomy" id="1974525"/>
    <lineage>
        <taxon>Bacteria</taxon>
        <taxon>Candidatus Buchananiibacteriota</taxon>
    </lineage>
</organism>
<evidence type="ECO:0000313" key="2">
    <source>
        <dbReference type="Proteomes" id="UP000229056"/>
    </source>
</evidence>
<reference evidence="2" key="1">
    <citation type="submission" date="2017-09" db="EMBL/GenBank/DDBJ databases">
        <title>Depth-based differentiation of microbial function through sediment-hosted aquifers and enrichment of novel symbionts in the deep terrestrial subsurface.</title>
        <authorList>
            <person name="Probst A.J."/>
            <person name="Ladd B."/>
            <person name="Jarett J.K."/>
            <person name="Geller-Mcgrath D.E."/>
            <person name="Sieber C.M.K."/>
            <person name="Emerson J.B."/>
            <person name="Anantharaman K."/>
            <person name="Thomas B.C."/>
            <person name="Malmstrom R."/>
            <person name="Stieglmeier M."/>
            <person name="Klingl A."/>
            <person name="Woyke T."/>
            <person name="Ryan C.M."/>
            <person name="Banfield J.F."/>
        </authorList>
    </citation>
    <scope>NUCLEOTIDE SEQUENCE [LARGE SCALE GENOMIC DNA]</scope>
</reference>
<protein>
    <submittedName>
        <fullName evidence="1">Uncharacterized protein</fullName>
    </submittedName>
</protein>
<accession>A0A2H0W475</accession>
<dbReference type="Proteomes" id="UP000229056">
    <property type="component" value="Unassembled WGS sequence"/>
</dbReference>